<feature type="transmembrane region" description="Helical" evidence="1">
    <location>
        <begin position="101"/>
        <end position="118"/>
    </location>
</feature>
<feature type="transmembrane region" description="Helical" evidence="1">
    <location>
        <begin position="60"/>
        <end position="89"/>
    </location>
</feature>
<proteinExistence type="predicted"/>
<dbReference type="AlphaFoldDB" id="A0A6A6XS32"/>
<keyword evidence="3" id="KW-1185">Reference proteome</keyword>
<reference evidence="2" key="1">
    <citation type="journal article" date="2020" name="Stud. Mycol.">
        <title>101 Dothideomycetes genomes: a test case for predicting lifestyles and emergence of pathogens.</title>
        <authorList>
            <person name="Haridas S."/>
            <person name="Albert R."/>
            <person name="Binder M."/>
            <person name="Bloem J."/>
            <person name="Labutti K."/>
            <person name="Salamov A."/>
            <person name="Andreopoulos B."/>
            <person name="Baker S."/>
            <person name="Barry K."/>
            <person name="Bills G."/>
            <person name="Bluhm B."/>
            <person name="Cannon C."/>
            <person name="Castanera R."/>
            <person name="Culley D."/>
            <person name="Daum C."/>
            <person name="Ezra D."/>
            <person name="Gonzalez J."/>
            <person name="Henrissat B."/>
            <person name="Kuo A."/>
            <person name="Liang C."/>
            <person name="Lipzen A."/>
            <person name="Lutzoni F."/>
            <person name="Magnuson J."/>
            <person name="Mondo S."/>
            <person name="Nolan M."/>
            <person name="Ohm R."/>
            <person name="Pangilinan J."/>
            <person name="Park H.-J."/>
            <person name="Ramirez L."/>
            <person name="Alfaro M."/>
            <person name="Sun H."/>
            <person name="Tritt A."/>
            <person name="Yoshinaga Y."/>
            <person name="Zwiers L.-H."/>
            <person name="Turgeon B."/>
            <person name="Goodwin S."/>
            <person name="Spatafora J."/>
            <person name="Crous P."/>
            <person name="Grigoriev I."/>
        </authorList>
    </citation>
    <scope>NUCLEOTIDE SEQUENCE</scope>
    <source>
        <strain evidence="2">CBS 109.77</strain>
    </source>
</reference>
<evidence type="ECO:0000313" key="3">
    <source>
        <dbReference type="Proteomes" id="UP000799757"/>
    </source>
</evidence>
<sequence>MYPSINQRSQAKFAKMILQLILAHIRARLASFAQLIHSYLHPLGQRLGTHFSRFTRLYNIIWFVLLAFWVLYNTITSGMIIVAVVQNFARKGGAQLSNEKIALNIINWIVLGFIGWLVKRSWNYKQRARWARARSTVRHRVSTQEAEAEIRSLVEAGMQSFV</sequence>
<name>A0A6A6XS32_9PLEO</name>
<evidence type="ECO:0000256" key="1">
    <source>
        <dbReference type="SAM" id="Phobius"/>
    </source>
</evidence>
<dbReference type="EMBL" id="MU001765">
    <property type="protein sequence ID" value="KAF2799381.1"/>
    <property type="molecule type" value="Genomic_DNA"/>
</dbReference>
<accession>A0A6A6XS32</accession>
<keyword evidence="1" id="KW-0472">Membrane</keyword>
<protein>
    <submittedName>
        <fullName evidence="2">Uncharacterized protein</fullName>
    </submittedName>
</protein>
<keyword evidence="1" id="KW-0812">Transmembrane</keyword>
<organism evidence="2 3">
    <name type="scientific">Melanomma pulvis-pyrius CBS 109.77</name>
    <dbReference type="NCBI Taxonomy" id="1314802"/>
    <lineage>
        <taxon>Eukaryota</taxon>
        <taxon>Fungi</taxon>
        <taxon>Dikarya</taxon>
        <taxon>Ascomycota</taxon>
        <taxon>Pezizomycotina</taxon>
        <taxon>Dothideomycetes</taxon>
        <taxon>Pleosporomycetidae</taxon>
        <taxon>Pleosporales</taxon>
        <taxon>Melanommataceae</taxon>
        <taxon>Melanomma</taxon>
    </lineage>
</organism>
<dbReference type="Proteomes" id="UP000799757">
    <property type="component" value="Unassembled WGS sequence"/>
</dbReference>
<gene>
    <name evidence="2" type="ORF">K505DRAFT_332617</name>
</gene>
<evidence type="ECO:0000313" key="2">
    <source>
        <dbReference type="EMBL" id="KAF2799381.1"/>
    </source>
</evidence>
<keyword evidence="1" id="KW-1133">Transmembrane helix</keyword>